<organism evidence="1 2">
    <name type="scientific">Myxococcus fulvus</name>
    <dbReference type="NCBI Taxonomy" id="33"/>
    <lineage>
        <taxon>Bacteria</taxon>
        <taxon>Pseudomonadati</taxon>
        <taxon>Myxococcota</taxon>
        <taxon>Myxococcia</taxon>
        <taxon>Myxococcales</taxon>
        <taxon>Cystobacterineae</taxon>
        <taxon>Myxococcaceae</taxon>
        <taxon>Myxococcus</taxon>
    </lineage>
</organism>
<sequence>MISAPTVRPGGAAGRSDSPLKSEGMARFDRILLVVLVPVLLLLGGCAASTQVGVPAAGMTHARGPWAEVPAVEMPTGDSSIPISLLRDVAEALLKLPGAKACDPATRRPIQGLSTEYCSTVYVAGGRDSLSWRVASPVRGSHEACRPFFEVEDEDFAPSEVWVVGYVHNHPCAALPSSQDLGVWPTDVFKPFVAMAEVRLIPGNPAPALFKGAAIEMASALVAEQPDGTRFILRYFPTGEVQQWSEARARWVTLGTCSPIRPRPPFKSVVPQCSAGGLRLLEE</sequence>
<dbReference type="AlphaFoldDB" id="A0A511TA42"/>
<name>A0A511TA42_MYXFU</name>
<protein>
    <submittedName>
        <fullName evidence="1">Uncharacterized protein</fullName>
    </submittedName>
</protein>
<dbReference type="EMBL" id="BJXR01000043">
    <property type="protein sequence ID" value="GEN11060.1"/>
    <property type="molecule type" value="Genomic_DNA"/>
</dbReference>
<dbReference type="Proteomes" id="UP000321514">
    <property type="component" value="Unassembled WGS sequence"/>
</dbReference>
<accession>A0A511TA42</accession>
<comment type="caution">
    <text evidence="1">The sequence shown here is derived from an EMBL/GenBank/DDBJ whole genome shotgun (WGS) entry which is preliminary data.</text>
</comment>
<reference evidence="1 2" key="1">
    <citation type="submission" date="2019-07" db="EMBL/GenBank/DDBJ databases">
        <title>Whole genome shotgun sequence of Myxococcus fulvus NBRC 100333.</title>
        <authorList>
            <person name="Hosoyama A."/>
            <person name="Uohara A."/>
            <person name="Ohji S."/>
            <person name="Ichikawa N."/>
        </authorList>
    </citation>
    <scope>NUCLEOTIDE SEQUENCE [LARGE SCALE GENOMIC DNA]</scope>
    <source>
        <strain evidence="1 2">NBRC 100333</strain>
    </source>
</reference>
<evidence type="ECO:0000313" key="1">
    <source>
        <dbReference type="EMBL" id="GEN11060.1"/>
    </source>
</evidence>
<proteinExistence type="predicted"/>
<evidence type="ECO:0000313" key="2">
    <source>
        <dbReference type="Proteomes" id="UP000321514"/>
    </source>
</evidence>
<gene>
    <name evidence="1" type="ORF">MFU01_60970</name>
</gene>